<dbReference type="PROSITE" id="PS50088">
    <property type="entry name" value="ANK_REPEAT"/>
    <property type="match status" value="1"/>
</dbReference>
<dbReference type="Pfam" id="PF05729">
    <property type="entry name" value="NACHT"/>
    <property type="match status" value="1"/>
</dbReference>
<dbReference type="EMBL" id="ASPP01003071">
    <property type="protein sequence ID" value="ETO33882.1"/>
    <property type="molecule type" value="Genomic_DNA"/>
</dbReference>
<dbReference type="PANTHER" id="PTHR46844">
    <property type="entry name" value="SLR5058 PROTEIN"/>
    <property type="match status" value="1"/>
</dbReference>
<dbReference type="Pfam" id="PF13637">
    <property type="entry name" value="Ank_4"/>
    <property type="match status" value="1"/>
</dbReference>
<evidence type="ECO:0000256" key="3">
    <source>
        <dbReference type="SAM" id="Phobius"/>
    </source>
</evidence>
<dbReference type="InterPro" id="IPR036770">
    <property type="entry name" value="Ankyrin_rpt-contain_sf"/>
</dbReference>
<protein>
    <recommendedName>
        <fullName evidence="4">NACHT domain-containing protein</fullName>
    </recommendedName>
</protein>
<dbReference type="SUPFAM" id="SSF48371">
    <property type="entry name" value="ARM repeat"/>
    <property type="match status" value="3"/>
</dbReference>
<dbReference type="PROSITE" id="PS50297">
    <property type="entry name" value="ANK_REP_REGION"/>
    <property type="match status" value="1"/>
</dbReference>
<proteinExistence type="predicted"/>
<dbReference type="PROSITE" id="PS50837">
    <property type="entry name" value="NACHT"/>
    <property type="match status" value="1"/>
</dbReference>
<keyword evidence="6" id="KW-1185">Reference proteome</keyword>
<dbReference type="InterPro" id="IPR002110">
    <property type="entry name" value="Ankyrin_rpt"/>
</dbReference>
<feature type="domain" description="NACHT" evidence="4">
    <location>
        <begin position="210"/>
        <end position="342"/>
    </location>
</feature>
<dbReference type="Gene3D" id="1.25.10.10">
    <property type="entry name" value="Leucine-rich Repeat Variant"/>
    <property type="match status" value="5"/>
</dbReference>
<keyword evidence="1" id="KW-0040">ANK repeat</keyword>
<evidence type="ECO:0000259" key="4">
    <source>
        <dbReference type="PROSITE" id="PS50837"/>
    </source>
</evidence>
<dbReference type="InterPro" id="IPR011989">
    <property type="entry name" value="ARM-like"/>
</dbReference>
<evidence type="ECO:0000313" key="6">
    <source>
        <dbReference type="Proteomes" id="UP000023152"/>
    </source>
</evidence>
<keyword evidence="3" id="KW-0812">Transmembrane</keyword>
<dbReference type="Proteomes" id="UP000023152">
    <property type="component" value="Unassembled WGS sequence"/>
</dbReference>
<comment type="caution">
    <text evidence="5">The sequence shown here is derived from an EMBL/GenBank/DDBJ whole genome shotgun (WGS) entry which is preliminary data.</text>
</comment>
<name>X6P8D3_RETFI</name>
<organism evidence="5 6">
    <name type="scientific">Reticulomyxa filosa</name>
    <dbReference type="NCBI Taxonomy" id="46433"/>
    <lineage>
        <taxon>Eukaryota</taxon>
        <taxon>Sar</taxon>
        <taxon>Rhizaria</taxon>
        <taxon>Retaria</taxon>
        <taxon>Foraminifera</taxon>
        <taxon>Monothalamids</taxon>
        <taxon>Reticulomyxidae</taxon>
        <taxon>Reticulomyxa</taxon>
    </lineage>
</organism>
<gene>
    <name evidence="5" type="ORF">RFI_03214</name>
</gene>
<evidence type="ECO:0000256" key="2">
    <source>
        <dbReference type="SAM" id="MobiDB-lite"/>
    </source>
</evidence>
<feature type="repeat" description="ANK" evidence="1">
    <location>
        <begin position="2010"/>
        <end position="2042"/>
    </location>
</feature>
<keyword evidence="3" id="KW-1133">Transmembrane helix</keyword>
<feature type="transmembrane region" description="Helical" evidence="3">
    <location>
        <begin position="28"/>
        <end position="46"/>
    </location>
</feature>
<evidence type="ECO:0000256" key="1">
    <source>
        <dbReference type="PROSITE-ProRule" id="PRU00023"/>
    </source>
</evidence>
<dbReference type="OrthoDB" id="427518at2759"/>
<sequence length="2476" mass="290824">MSIKGVTIVKHAFLLNVIFVTPSFKRKIWLVVFVTALLLKIKIIQIHKFIKYTYSQLVVAIIYCNMLNKTTVRQKPNDGKKFLTCKMNESLEKAIEVTKETLKNYYNAQDKLVPLFDDTPQSISNCYIRLALLTQQQFQERKEKMTNKNNEEKKRSKEDNENREEDGKWQDTIDYSLIYNEQKTIELEDIWNTEKSKKEDEKVEEEEEMRHINVHGEAGTGKSVLSQRIAYLWANKQMWNNRFQLLLHIPLRKIASIFDKTKEENNKIEKQWSKVMTELNIPKWNTDDTKCIMHANNRLLLVLDGFDEIANELNTKPGLRQWLQHCILNTNYSIIMTSHPNAMCSYLNNKLRRLNLIGFQRQDIQNYVHAYFQNITNDDSNYQADVLIKTLNNNPSLQLLSHTPLYLRLLCYLARQEINARKDQIKDKIINGLNNMPVPKLYEKLLECYMKWNWTKLNGIKENTNEQNIFNIFKMEIDYLSHLAWEGLKLGQPIISCEIQEKSLNWIKMKYPRKCIAIPSQWSRIHSFGFLQGQELMNPSHPINSVYFPHLTFQEWFAAYYLVHCLYQPTESDDHKQVCSILINEQLNPKYSMMIPFMAGILYDNIESKKDSSGSGLLYFWKLLHSPSLSQLSYIHRMIFHMRCLDVCKADTESPFLSSQLQNCHKNLIDSFKSFLIAWINFDKKKDGGGYKIVDQPFDKVIRQYLSNLRHVRVHPDIHLCIVDQLELVCKQLKNYENIKLIIRLNYLSISPQTSKIVMRYLQQGFQDKCNFVREMCVDTVEQMILKMSETQMDDIFEVLLDGFCNRDKYVHEKCANLIEKILSDMNTEQLSSAFKRLIDTFNNKKIHLCNSSARILTTFVVKLDTKQMDYALNYVISEAKDTAILESCAILFETIAMKSNEVQLNNIFKSLLSALKSGNQCHHRLSVDLLEKISLKLDERQQNSVFEYLMNGLQDKRKVVRQCCVKLIKTLLGKWNQIQLNNSVMCLIKNGFKCENDGVRYVCAQTIQKLKWNKKQLSDDVFNCLMNGFKNDPSKNVQYLCAESIGKISMKLNNKQLNIAWEYLNNGLNDKNEDMLVRMSCAESLGRIAMKLNRQQLKDSLECLMNKVNNDNENAFVQKYCAYSLERVVLNLNKMGMSKLAHKLSIQSLEMVLIKYKEKKFDNIISYLIHGLKNKDKVIYHHYVESFVNLLTELNKKQLNAKNYYYMEHSEDCQLQNSCLKILDIISSKLNDQQLDNIIYFLKSGFSSADYSIQHSCKETLRIISATLSEQQMDDIFEFLMSGINNKYEKFRASCVRGLEIIALKLNKTQLNHLLKWSKNNFEDTNCWVRSFCRQIYGIMFIQLNEQQKDDLFEFLSNGLNNKSGDILQSYADTIQKIVLQLNTTQLNKLFDYYDSYIRVLRKIALQLDETKLDEFLQFLKERFNCCDNYVHLSYIKVLETILSKLSKRQKNAFQFLLNGFNNEHDEIHNTCAKKRLLKLNGAQLSNSLSCLKQKRYDNLEEIFEIMLSEWNEPKVDDTFESLLKGINCKNTLRLSENQRNDLLDCLKKGFNDKDYNVLRSCEKLLEKISSKLDDRQLDDIIRCLKNRFDKVGDSCENILQTISSKLNKRPPNEAFECLRSGSKDNDIWFFILCAELIQSLSEGFDKQTDSSLKFWMDGSNDSNSDLYNLCTEALQIIALKLNEIQLKNLFHYLSIKWKNVQSSSILEIISSSLDEQQIDNVFESFIDGLNTKSRDVCISSVRGLKVIALRLNKKQLESLFHCLKSEFMDNNSKMMLLCADILRKLASNWNDQLDDLLECLEYGLRSEYDQARYSCEDTLRTILAKVGEQQMDHMFTFLINGFNHFDKNVSDSCAKVLETIVMKLNDEQLRLLINNFLKEFKDISMRQYNKVNSVLSKISDDMWQRVIITTLKKNMKIKIGKNNDNLELLAFGLLSYNPLIQSNHNDNENIINCDAFNELRRCYNRQIIRWGFPIQQAVHKAAELGDVSQLKSALEYHHIDINDAFNEHGQTPLHIVIHNRHWDVVRYCIEQGAWIDVCESYLDTNILQIPCEYISELIEREKDEVMGNKKEYLEIVDVFKWMLKKRTIYPMKQIEYAIGHVNDKSLNEDGTSKFINTDNHQTLLLEGASFLLGMDQNELRKMLIIDYIFYWAVSRNVVSIKPEYSNQKRYNGELRVRTFLKYRIFLLFEICVGLKQERNRNIKLPRNATFEQVYEKGMKELQVQLTTYWDYITGIDIHYRCPDLLDDWSLNVVDRLIHSKEEYYEISLMVGNEDHAIYLSLCKTLDYILVRIDNRSMETVPFNTPHPKNKDGLIQPYLVAYFLCNSVILDKNKEWLRDYVKYTFAFRNEKSDQSMRYLYCSDIHPPHEGELPSIVKDWPYCPVQTSAGNCYLRNHNVGYQIRLGNIYKWFRSKECKKHNNSKNWNIPNAWFFFSFFLMNENEKLIKQNDCVFFLLPEIIFRLSNIITLIYSFFS</sequence>
<reference evidence="5 6" key="1">
    <citation type="journal article" date="2013" name="Curr. Biol.">
        <title>The Genome of the Foraminiferan Reticulomyxa filosa.</title>
        <authorList>
            <person name="Glockner G."/>
            <person name="Hulsmann N."/>
            <person name="Schleicher M."/>
            <person name="Noegel A.A."/>
            <person name="Eichinger L."/>
            <person name="Gallinger C."/>
            <person name="Pawlowski J."/>
            <person name="Sierra R."/>
            <person name="Euteneuer U."/>
            <person name="Pillet L."/>
            <person name="Moustafa A."/>
            <person name="Platzer M."/>
            <person name="Groth M."/>
            <person name="Szafranski K."/>
            <person name="Schliwa M."/>
        </authorList>
    </citation>
    <scope>NUCLEOTIDE SEQUENCE [LARGE SCALE GENOMIC DNA]</scope>
</reference>
<dbReference type="PANTHER" id="PTHR46844:SF1">
    <property type="entry name" value="SLR5058 PROTEIN"/>
    <property type="match status" value="1"/>
</dbReference>
<dbReference type="Gene3D" id="1.25.40.20">
    <property type="entry name" value="Ankyrin repeat-containing domain"/>
    <property type="match status" value="1"/>
</dbReference>
<keyword evidence="3" id="KW-0472">Membrane</keyword>
<dbReference type="InterPro" id="IPR016024">
    <property type="entry name" value="ARM-type_fold"/>
</dbReference>
<accession>X6P8D3</accession>
<dbReference type="SUPFAM" id="SSF52540">
    <property type="entry name" value="P-loop containing nucleoside triphosphate hydrolases"/>
    <property type="match status" value="1"/>
</dbReference>
<dbReference type="SUPFAM" id="SSF48403">
    <property type="entry name" value="Ankyrin repeat"/>
    <property type="match status" value="1"/>
</dbReference>
<dbReference type="Gene3D" id="3.40.50.300">
    <property type="entry name" value="P-loop containing nucleotide triphosphate hydrolases"/>
    <property type="match status" value="1"/>
</dbReference>
<feature type="region of interest" description="Disordered" evidence="2">
    <location>
        <begin position="141"/>
        <end position="167"/>
    </location>
</feature>
<dbReference type="InterPro" id="IPR027417">
    <property type="entry name" value="P-loop_NTPase"/>
</dbReference>
<evidence type="ECO:0000313" key="5">
    <source>
        <dbReference type="EMBL" id="ETO33882.1"/>
    </source>
</evidence>
<dbReference type="InterPro" id="IPR007111">
    <property type="entry name" value="NACHT_NTPase"/>
</dbReference>
<dbReference type="SMART" id="SM00248">
    <property type="entry name" value="ANK"/>
    <property type="match status" value="1"/>
</dbReference>